<proteinExistence type="predicted"/>
<accession>A0A6M3KDK7</accession>
<organism evidence="1">
    <name type="scientific">viral metagenome</name>
    <dbReference type="NCBI Taxonomy" id="1070528"/>
    <lineage>
        <taxon>unclassified sequences</taxon>
        <taxon>metagenomes</taxon>
        <taxon>organismal metagenomes</taxon>
    </lineage>
</organism>
<reference evidence="1" key="1">
    <citation type="submission" date="2020-03" db="EMBL/GenBank/DDBJ databases">
        <title>The deep terrestrial virosphere.</title>
        <authorList>
            <person name="Holmfeldt K."/>
            <person name="Nilsson E."/>
            <person name="Simone D."/>
            <person name="Lopez-Fernandez M."/>
            <person name="Wu X."/>
            <person name="de Brujin I."/>
            <person name="Lundin D."/>
            <person name="Andersson A."/>
            <person name="Bertilsson S."/>
            <person name="Dopson M."/>
        </authorList>
    </citation>
    <scope>NUCLEOTIDE SEQUENCE</scope>
    <source>
        <strain evidence="1">MM415A00796</strain>
    </source>
</reference>
<dbReference type="Pfam" id="PF24175">
    <property type="entry name" value="SU10_adaptor"/>
    <property type="match status" value="1"/>
</dbReference>
<protein>
    <submittedName>
        <fullName evidence="1">Uncharacterized protein</fullName>
    </submittedName>
</protein>
<sequence length="249" mass="27528">MAESSLSVGKTELDAAIGVFLGFGRTSTDWSTEQQYKIDDARNAGTARFYSERDWNFLSPTTTLTCTADDYAYDLPDDFGTMREDFYFAADKGYAPLTQRPPGYVLSRITASDSSGVPTYYAIRPKSQTGSAGTRWELLLYPPPQDTYVLSYRYTVLRDALTSTYPYPAGGAACREAITAACLAAAERLFNDVIGTQEAYYQQQLMLAVRFDGRTQTKHYGQMRDTSDGPSGVCPADDFPYLNGVTTET</sequence>
<dbReference type="InterPro" id="IPR056209">
    <property type="entry name" value="SU10_adaptor"/>
</dbReference>
<name>A0A6M3KDK7_9ZZZZ</name>
<evidence type="ECO:0000313" key="1">
    <source>
        <dbReference type="EMBL" id="QJA80003.1"/>
    </source>
</evidence>
<gene>
    <name evidence="1" type="ORF">MM415A00796_0007</name>
</gene>
<dbReference type="AlphaFoldDB" id="A0A6M3KDK7"/>
<dbReference type="EMBL" id="MT142402">
    <property type="protein sequence ID" value="QJA80003.1"/>
    <property type="molecule type" value="Genomic_DNA"/>
</dbReference>